<dbReference type="Gene3D" id="3.90.79.10">
    <property type="entry name" value="Nucleoside Triphosphate Pyrophosphohydrolase"/>
    <property type="match status" value="1"/>
</dbReference>
<evidence type="ECO:0000313" key="4">
    <source>
        <dbReference type="Proteomes" id="UP000187209"/>
    </source>
</evidence>
<dbReference type="GO" id="GO:0016787">
    <property type="term" value="F:hydrolase activity"/>
    <property type="evidence" value="ECO:0007669"/>
    <property type="project" value="UniProtKB-KW"/>
</dbReference>
<dbReference type="GO" id="GO:0019693">
    <property type="term" value="P:ribose phosphate metabolic process"/>
    <property type="evidence" value="ECO:0007669"/>
    <property type="project" value="TreeGrafter"/>
</dbReference>
<dbReference type="PANTHER" id="PTHR11839:SF1">
    <property type="entry name" value="ADP-SUGAR PYROPHOSPHATASE"/>
    <property type="match status" value="1"/>
</dbReference>
<proteinExistence type="predicted"/>
<keyword evidence="1" id="KW-0378">Hydrolase</keyword>
<dbReference type="Proteomes" id="UP000187209">
    <property type="component" value="Unassembled WGS sequence"/>
</dbReference>
<dbReference type="InterPro" id="IPR015797">
    <property type="entry name" value="NUDIX_hydrolase-like_dom_sf"/>
</dbReference>
<protein>
    <recommendedName>
        <fullName evidence="2">Nudix hydrolase domain-containing protein</fullName>
    </recommendedName>
</protein>
<evidence type="ECO:0000313" key="3">
    <source>
        <dbReference type="EMBL" id="OMJ93113.1"/>
    </source>
</evidence>
<keyword evidence="4" id="KW-1185">Reference proteome</keyword>
<gene>
    <name evidence="3" type="ORF">SteCoe_3926</name>
</gene>
<organism evidence="3 4">
    <name type="scientific">Stentor coeruleus</name>
    <dbReference type="NCBI Taxonomy" id="5963"/>
    <lineage>
        <taxon>Eukaryota</taxon>
        <taxon>Sar</taxon>
        <taxon>Alveolata</taxon>
        <taxon>Ciliophora</taxon>
        <taxon>Postciliodesmatophora</taxon>
        <taxon>Heterotrichea</taxon>
        <taxon>Heterotrichida</taxon>
        <taxon>Stentoridae</taxon>
        <taxon>Stentor</taxon>
    </lineage>
</organism>
<dbReference type="GO" id="GO:0006753">
    <property type="term" value="P:nucleoside phosphate metabolic process"/>
    <property type="evidence" value="ECO:0007669"/>
    <property type="project" value="TreeGrafter"/>
</dbReference>
<name>A0A1R2CVV7_9CILI</name>
<dbReference type="Pfam" id="PF00293">
    <property type="entry name" value="NUDIX"/>
    <property type="match status" value="1"/>
</dbReference>
<feature type="domain" description="Nudix hydrolase" evidence="2">
    <location>
        <begin position="42"/>
        <end position="142"/>
    </location>
</feature>
<dbReference type="EMBL" id="MPUH01000048">
    <property type="protein sequence ID" value="OMJ93113.1"/>
    <property type="molecule type" value="Genomic_DNA"/>
</dbReference>
<sequence>MTKPVLGRNNEVVPWEYVVRQRKTQEVDGVDVIAKIRDKFICVAVYRYPLSKYVLGFPAGLMENLEPAEAALKELKEEAGYTARIEDITYISPQVFIDPWKSTESTIFVMVNVPEIPENEHPEQNLEGEEEIIVELIDKEDFIDKAIKVCEEKGYLLEARLFMFGKGLKDTFNSLR</sequence>
<dbReference type="AlphaFoldDB" id="A0A1R2CVV7"/>
<evidence type="ECO:0000256" key="1">
    <source>
        <dbReference type="ARBA" id="ARBA00022801"/>
    </source>
</evidence>
<reference evidence="3 4" key="1">
    <citation type="submission" date="2016-11" db="EMBL/GenBank/DDBJ databases">
        <title>The macronuclear genome of Stentor coeruleus: a giant cell with tiny introns.</title>
        <authorList>
            <person name="Slabodnick M."/>
            <person name="Ruby J.G."/>
            <person name="Reiff S.B."/>
            <person name="Swart E.C."/>
            <person name="Gosai S."/>
            <person name="Prabakaran S."/>
            <person name="Witkowska E."/>
            <person name="Larue G.E."/>
            <person name="Fisher S."/>
            <person name="Freeman R.M."/>
            <person name="Gunawardena J."/>
            <person name="Chu W."/>
            <person name="Stover N.A."/>
            <person name="Gregory B.D."/>
            <person name="Nowacki M."/>
            <person name="Derisi J."/>
            <person name="Roy S.W."/>
            <person name="Marshall W.F."/>
            <person name="Sood P."/>
        </authorList>
    </citation>
    <scope>NUCLEOTIDE SEQUENCE [LARGE SCALE GENOMIC DNA]</scope>
    <source>
        <strain evidence="3">WM001</strain>
    </source>
</reference>
<dbReference type="PANTHER" id="PTHR11839">
    <property type="entry name" value="UDP/ADP-SUGAR PYROPHOSPHATASE"/>
    <property type="match status" value="1"/>
</dbReference>
<accession>A0A1R2CVV7</accession>
<dbReference type="SUPFAM" id="SSF55811">
    <property type="entry name" value="Nudix"/>
    <property type="match status" value="1"/>
</dbReference>
<comment type="caution">
    <text evidence="3">The sequence shown here is derived from an EMBL/GenBank/DDBJ whole genome shotgun (WGS) entry which is preliminary data.</text>
</comment>
<dbReference type="OrthoDB" id="329030at2759"/>
<evidence type="ECO:0000259" key="2">
    <source>
        <dbReference type="Pfam" id="PF00293"/>
    </source>
</evidence>
<dbReference type="InterPro" id="IPR000086">
    <property type="entry name" value="NUDIX_hydrolase_dom"/>
</dbReference>